<dbReference type="Gene3D" id="3.40.630.30">
    <property type="match status" value="1"/>
</dbReference>
<dbReference type="Pfam" id="PF00583">
    <property type="entry name" value="Acetyltransf_1"/>
    <property type="match status" value="1"/>
</dbReference>
<organism evidence="3 4">
    <name type="scientific">Rhodopseudomonas faecalis</name>
    <dbReference type="NCBI Taxonomy" id="99655"/>
    <lineage>
        <taxon>Bacteria</taxon>
        <taxon>Pseudomonadati</taxon>
        <taxon>Pseudomonadota</taxon>
        <taxon>Alphaproteobacteria</taxon>
        <taxon>Hyphomicrobiales</taxon>
        <taxon>Nitrobacteraceae</taxon>
        <taxon>Rhodopseudomonas</taxon>
    </lineage>
</organism>
<keyword evidence="3" id="KW-0808">Transferase</keyword>
<dbReference type="GO" id="GO:0016747">
    <property type="term" value="F:acyltransferase activity, transferring groups other than amino-acyl groups"/>
    <property type="evidence" value="ECO:0007669"/>
    <property type="project" value="InterPro"/>
</dbReference>
<dbReference type="Proteomes" id="UP000248148">
    <property type="component" value="Unassembled WGS sequence"/>
</dbReference>
<feature type="domain" description="N-acetyltransferase" evidence="1">
    <location>
        <begin position="7"/>
        <end position="195"/>
    </location>
</feature>
<feature type="domain" description="4Fe-4S ferredoxin-type" evidence="2">
    <location>
        <begin position="132"/>
        <end position="160"/>
    </location>
</feature>
<dbReference type="InterPro" id="IPR017896">
    <property type="entry name" value="4Fe4S_Fe-S-bd"/>
</dbReference>
<dbReference type="SUPFAM" id="SSF55729">
    <property type="entry name" value="Acyl-CoA N-acyltransferases (Nat)"/>
    <property type="match status" value="1"/>
</dbReference>
<dbReference type="CDD" id="cd04301">
    <property type="entry name" value="NAT_SF"/>
    <property type="match status" value="1"/>
</dbReference>
<dbReference type="InterPro" id="IPR016181">
    <property type="entry name" value="Acyl_CoA_acyltransferase"/>
</dbReference>
<accession>A0A318TAG8</accession>
<dbReference type="RefSeq" id="WP_110781272.1">
    <property type="nucleotide sequence ID" value="NZ_QJTI01000014.1"/>
</dbReference>
<gene>
    <name evidence="3" type="ORF">BJ122_11427</name>
</gene>
<dbReference type="OrthoDB" id="8894819at2"/>
<sequence length="202" mass="22277">MTDLRDLRFVPLSAASWPLLEDLFGPERGADSGCWCMWWRVSRSRFNAMGKDARKAALHRLADSAQPLGILAIHDDQAVGWCAVAPRSAYPVLMRSRVAAPLPDQLVETCWFISCLYVRVGFRRHGLTAHLIKAAVDYALACGASCVEACPNEAATSSSEGFVGTPATFAKLGFVEVARRSPTRPLMRWMKSNRRGQTKHQG</sequence>
<protein>
    <submittedName>
        <fullName evidence="3">Acetyltransferase (GNAT) family protein</fullName>
    </submittedName>
</protein>
<dbReference type="PROSITE" id="PS51379">
    <property type="entry name" value="4FE4S_FER_2"/>
    <property type="match status" value="1"/>
</dbReference>
<reference evidence="3 4" key="1">
    <citation type="submission" date="2018-06" db="EMBL/GenBank/DDBJ databases">
        <title>Genomic Encyclopedia of Archaeal and Bacterial Type Strains, Phase II (KMG-II): from individual species to whole genera.</title>
        <authorList>
            <person name="Goeker M."/>
        </authorList>
    </citation>
    <scope>NUCLEOTIDE SEQUENCE [LARGE SCALE GENOMIC DNA]</scope>
    <source>
        <strain evidence="3 4">JCM 11668</strain>
    </source>
</reference>
<evidence type="ECO:0000259" key="1">
    <source>
        <dbReference type="PROSITE" id="PS51186"/>
    </source>
</evidence>
<keyword evidence="4" id="KW-1185">Reference proteome</keyword>
<name>A0A318TAG8_9BRAD</name>
<evidence type="ECO:0000313" key="4">
    <source>
        <dbReference type="Proteomes" id="UP000248148"/>
    </source>
</evidence>
<dbReference type="AlphaFoldDB" id="A0A318TAG8"/>
<evidence type="ECO:0000259" key="2">
    <source>
        <dbReference type="PROSITE" id="PS51379"/>
    </source>
</evidence>
<proteinExistence type="predicted"/>
<dbReference type="InterPro" id="IPR000182">
    <property type="entry name" value="GNAT_dom"/>
</dbReference>
<comment type="caution">
    <text evidence="3">The sequence shown here is derived from an EMBL/GenBank/DDBJ whole genome shotgun (WGS) entry which is preliminary data.</text>
</comment>
<dbReference type="EMBL" id="QJTI01000014">
    <property type="protein sequence ID" value="PYF02112.1"/>
    <property type="molecule type" value="Genomic_DNA"/>
</dbReference>
<evidence type="ECO:0000313" key="3">
    <source>
        <dbReference type="EMBL" id="PYF02112.1"/>
    </source>
</evidence>
<dbReference type="PROSITE" id="PS51186">
    <property type="entry name" value="GNAT"/>
    <property type="match status" value="1"/>
</dbReference>